<keyword evidence="5 6" id="KW-0472">Membrane</keyword>
<dbReference type="InterPro" id="IPR020846">
    <property type="entry name" value="MFS_dom"/>
</dbReference>
<dbReference type="EMBL" id="CP135137">
    <property type="protein sequence ID" value="WWR11499.1"/>
    <property type="molecule type" value="Genomic_DNA"/>
</dbReference>
<feature type="transmembrane region" description="Helical" evidence="6">
    <location>
        <begin position="233"/>
        <end position="257"/>
    </location>
</feature>
<dbReference type="PANTHER" id="PTHR43124">
    <property type="entry name" value="PURINE EFFLUX PUMP PBUE"/>
    <property type="match status" value="1"/>
</dbReference>
<evidence type="ECO:0000259" key="7">
    <source>
        <dbReference type="PROSITE" id="PS50850"/>
    </source>
</evidence>
<organism evidence="8 9">
    <name type="scientific">Candidatus Legionella polyplacis</name>
    <dbReference type="NCBI Taxonomy" id="2005262"/>
    <lineage>
        <taxon>Bacteria</taxon>
        <taxon>Pseudomonadati</taxon>
        <taxon>Pseudomonadota</taxon>
        <taxon>Gammaproteobacteria</taxon>
        <taxon>Legionellales</taxon>
        <taxon>Legionellaceae</taxon>
        <taxon>Legionella</taxon>
    </lineage>
</organism>
<dbReference type="Gene3D" id="1.20.1250.20">
    <property type="entry name" value="MFS general substrate transporter like domains"/>
    <property type="match status" value="2"/>
</dbReference>
<keyword evidence="2" id="KW-1003">Cell membrane</keyword>
<dbReference type="InterPro" id="IPR011701">
    <property type="entry name" value="MFS"/>
</dbReference>
<feature type="transmembrane region" description="Helical" evidence="6">
    <location>
        <begin position="92"/>
        <end position="110"/>
    </location>
</feature>
<evidence type="ECO:0000256" key="3">
    <source>
        <dbReference type="ARBA" id="ARBA00022692"/>
    </source>
</evidence>
<feature type="domain" description="Major facilitator superfamily (MFS) profile" evidence="7">
    <location>
        <begin position="26"/>
        <end position="424"/>
    </location>
</feature>
<proteinExistence type="predicted"/>
<feature type="transmembrane region" description="Helical" evidence="6">
    <location>
        <begin position="401"/>
        <end position="420"/>
    </location>
</feature>
<feature type="transmembrane region" description="Helical" evidence="6">
    <location>
        <begin position="356"/>
        <end position="380"/>
    </location>
</feature>
<keyword evidence="3 6" id="KW-0812">Transmembrane</keyword>
<keyword evidence="9" id="KW-1185">Reference proteome</keyword>
<feature type="transmembrane region" description="Helical" evidence="6">
    <location>
        <begin position="269"/>
        <end position="288"/>
    </location>
</feature>
<comment type="subcellular location">
    <subcellularLocation>
        <location evidence="1">Cell membrane</location>
        <topology evidence="1">Multi-pass membrane protein</topology>
    </subcellularLocation>
</comment>
<dbReference type="CDD" id="cd06174">
    <property type="entry name" value="MFS"/>
    <property type="match status" value="1"/>
</dbReference>
<dbReference type="PROSITE" id="PS50850">
    <property type="entry name" value="MFS"/>
    <property type="match status" value="1"/>
</dbReference>
<feature type="transmembrane region" description="Helical" evidence="6">
    <location>
        <begin position="147"/>
        <end position="169"/>
    </location>
</feature>
<sequence>MFKVVKKNVNSYFSGKLSLILFPWFICICGSLFFFYELIQGNMFSSIADNVMRDFCIHADKMTYLSSIYYVSNVCFLPFAGGILNKYSVKKIILLSMLICIISIFCFSCTKSFYLALICRFLMGIGSAFCFLSPIRLASNWIVSNRMALATGFIVTVGMVGGIFSQYPLTKLVIRFGWRNTLLIVAWFGVFILLIMYLGIIDRKDIKNSFRKNNVSFFYTLKKVYCNFYILRAALYTSLMNMVVAIFGAMIGTIYLMQRMNVIKEVASGINTMLFLGIIFGSPVIGWISDMLKLRIIVMRICAVLSFIVSLFILFYPVSLFEMKLLFFLLGFFTASQIISYAFVSELCDLETSTMSVSVVSTITQGSYVIYQNIFSFLLMHYQKIRCLKSTFFYSIEDYRYAVLIIPFGIIMAFFILFGLKDVNYNLLEER</sequence>
<feature type="transmembrane region" description="Helical" evidence="6">
    <location>
        <begin position="62"/>
        <end position="80"/>
    </location>
</feature>
<evidence type="ECO:0000313" key="8">
    <source>
        <dbReference type="EMBL" id="WWR11499.1"/>
    </source>
</evidence>
<evidence type="ECO:0000256" key="6">
    <source>
        <dbReference type="SAM" id="Phobius"/>
    </source>
</evidence>
<evidence type="ECO:0000256" key="5">
    <source>
        <dbReference type="ARBA" id="ARBA00023136"/>
    </source>
</evidence>
<dbReference type="SUPFAM" id="SSF103473">
    <property type="entry name" value="MFS general substrate transporter"/>
    <property type="match status" value="1"/>
</dbReference>
<evidence type="ECO:0000313" key="9">
    <source>
        <dbReference type="Proteomes" id="UP001368618"/>
    </source>
</evidence>
<dbReference type="Proteomes" id="UP001368618">
    <property type="component" value="Chromosome"/>
</dbReference>
<feature type="transmembrane region" description="Helical" evidence="6">
    <location>
        <begin position="325"/>
        <end position="344"/>
    </location>
</feature>
<protein>
    <submittedName>
        <fullName evidence="8">MFS transporter</fullName>
    </submittedName>
</protein>
<feature type="transmembrane region" description="Helical" evidence="6">
    <location>
        <begin position="20"/>
        <end position="39"/>
    </location>
</feature>
<evidence type="ECO:0000256" key="1">
    <source>
        <dbReference type="ARBA" id="ARBA00004651"/>
    </source>
</evidence>
<name>A0ABZ2H086_9GAMM</name>
<dbReference type="PANTHER" id="PTHR43124:SF3">
    <property type="entry name" value="CHLORAMPHENICOL EFFLUX PUMP RV0191"/>
    <property type="match status" value="1"/>
</dbReference>
<keyword evidence="4 6" id="KW-1133">Transmembrane helix</keyword>
<dbReference type="RefSeq" id="WP_338516073.1">
    <property type="nucleotide sequence ID" value="NZ_CP135137.1"/>
</dbReference>
<evidence type="ECO:0000256" key="4">
    <source>
        <dbReference type="ARBA" id="ARBA00022989"/>
    </source>
</evidence>
<accession>A0ABZ2H086</accession>
<dbReference type="Pfam" id="PF07690">
    <property type="entry name" value="MFS_1"/>
    <property type="match status" value="1"/>
</dbReference>
<feature type="transmembrane region" description="Helical" evidence="6">
    <location>
        <begin position="294"/>
        <end position="318"/>
    </location>
</feature>
<dbReference type="InterPro" id="IPR036259">
    <property type="entry name" value="MFS_trans_sf"/>
</dbReference>
<evidence type="ECO:0000256" key="2">
    <source>
        <dbReference type="ARBA" id="ARBA00022475"/>
    </source>
</evidence>
<feature type="transmembrane region" description="Helical" evidence="6">
    <location>
        <begin position="181"/>
        <end position="201"/>
    </location>
</feature>
<feature type="transmembrane region" description="Helical" evidence="6">
    <location>
        <begin position="117"/>
        <end position="135"/>
    </location>
</feature>
<reference evidence="8" key="1">
    <citation type="submission" date="2023-09" db="EMBL/GenBank/DDBJ databases">
        <title>Genomes of two closely related lineages of the louse Polyplax serrata with different host specificities.</title>
        <authorList>
            <person name="Martinu J."/>
            <person name="Tarabai H."/>
            <person name="Stefka J."/>
            <person name="Hypsa V."/>
        </authorList>
    </citation>
    <scope>NUCLEOTIDE SEQUENCE [LARGE SCALE GENOMIC DNA]</scope>
    <source>
        <strain evidence="8">98ZLc_SE</strain>
    </source>
</reference>
<dbReference type="InterPro" id="IPR050189">
    <property type="entry name" value="MFS_Efflux_Transporters"/>
</dbReference>
<gene>
    <name evidence="8" type="ORF">RQL39_02300</name>
</gene>